<comment type="caution">
    <text evidence="2">The sequence shown here is derived from an EMBL/GenBank/DDBJ whole genome shotgun (WGS) entry which is preliminary data.</text>
</comment>
<gene>
    <name evidence="2" type="ORF">HRJ53_00490</name>
</gene>
<protein>
    <recommendedName>
        <fullName evidence="4">YtkA-like domain-containing protein</fullName>
    </recommendedName>
</protein>
<evidence type="ECO:0008006" key="4">
    <source>
        <dbReference type="Google" id="ProtNLM"/>
    </source>
</evidence>
<sequence length="118" mass="12683">MRLVAATALCAIPLFAHVGSPDVFFEGEAGPYRLLVTVRTPQVIPGVAEVEIRSASPDVRQVRIVPLPITGPGAKFAPVPDLARRSERDLQFYTGSLWLMSTGSWQVRVAVDGTRGPG</sequence>
<dbReference type="Proteomes" id="UP000567293">
    <property type="component" value="Unassembled WGS sequence"/>
</dbReference>
<evidence type="ECO:0000313" key="3">
    <source>
        <dbReference type="Proteomes" id="UP000567293"/>
    </source>
</evidence>
<feature type="signal peptide" evidence="1">
    <location>
        <begin position="1"/>
        <end position="18"/>
    </location>
</feature>
<dbReference type="AlphaFoldDB" id="A0A7V8NL94"/>
<evidence type="ECO:0000256" key="1">
    <source>
        <dbReference type="SAM" id="SignalP"/>
    </source>
</evidence>
<organism evidence="2 3">
    <name type="scientific">Candidatus Acidiferrum panamense</name>
    <dbReference type="NCBI Taxonomy" id="2741543"/>
    <lineage>
        <taxon>Bacteria</taxon>
        <taxon>Pseudomonadati</taxon>
        <taxon>Acidobacteriota</taxon>
        <taxon>Terriglobia</taxon>
        <taxon>Candidatus Acidiferrales</taxon>
        <taxon>Candidatus Acidiferrum</taxon>
    </lineage>
</organism>
<proteinExistence type="predicted"/>
<keyword evidence="3" id="KW-1185">Reference proteome</keyword>
<reference evidence="2" key="1">
    <citation type="submission" date="2020-06" db="EMBL/GenBank/DDBJ databases">
        <title>Legume-microbial interactions unlock mineral nutrients during tropical forest succession.</title>
        <authorList>
            <person name="Epihov D.Z."/>
        </authorList>
    </citation>
    <scope>NUCLEOTIDE SEQUENCE [LARGE SCALE GENOMIC DNA]</scope>
    <source>
        <strain evidence="2">Pan2503</strain>
    </source>
</reference>
<keyword evidence="1" id="KW-0732">Signal</keyword>
<name>A0A7V8NL94_9BACT</name>
<accession>A0A7V8NL94</accession>
<dbReference type="EMBL" id="JACDQQ010000050">
    <property type="protein sequence ID" value="MBA0083452.1"/>
    <property type="molecule type" value="Genomic_DNA"/>
</dbReference>
<feature type="non-terminal residue" evidence="2">
    <location>
        <position position="118"/>
    </location>
</feature>
<evidence type="ECO:0000313" key="2">
    <source>
        <dbReference type="EMBL" id="MBA0083452.1"/>
    </source>
</evidence>
<feature type="chain" id="PRO_5031287864" description="YtkA-like domain-containing protein" evidence="1">
    <location>
        <begin position="19"/>
        <end position="118"/>
    </location>
</feature>